<evidence type="ECO:0000256" key="1">
    <source>
        <dbReference type="ARBA" id="ARBA00004651"/>
    </source>
</evidence>
<evidence type="ECO:0000256" key="4">
    <source>
        <dbReference type="ARBA" id="ARBA00022692"/>
    </source>
</evidence>
<feature type="transmembrane region" description="Helical" evidence="8">
    <location>
        <begin position="286"/>
        <end position="304"/>
    </location>
</feature>
<evidence type="ECO:0000259" key="9">
    <source>
        <dbReference type="Pfam" id="PF19053"/>
    </source>
</evidence>
<organism evidence="10 11">
    <name type="scientific">Tessaracoccus antarcticus</name>
    <dbReference type="NCBI Taxonomy" id="2479848"/>
    <lineage>
        <taxon>Bacteria</taxon>
        <taxon>Bacillati</taxon>
        <taxon>Actinomycetota</taxon>
        <taxon>Actinomycetes</taxon>
        <taxon>Propionibacteriales</taxon>
        <taxon>Propionibacteriaceae</taxon>
        <taxon>Tessaracoccus</taxon>
    </lineage>
</organism>
<dbReference type="Pfam" id="PF08817">
    <property type="entry name" value="YukD"/>
    <property type="match status" value="1"/>
</dbReference>
<gene>
    <name evidence="10" type="primary">eccD</name>
    <name evidence="10" type="ORF">EAX62_00860</name>
</gene>
<feature type="transmembrane region" description="Helical" evidence="8">
    <location>
        <begin position="227"/>
        <end position="251"/>
    </location>
</feature>
<comment type="subcellular location">
    <subcellularLocation>
        <location evidence="1">Cell membrane</location>
        <topology evidence="1">Multi-pass membrane protein</topology>
    </subcellularLocation>
</comment>
<dbReference type="InterPro" id="IPR044049">
    <property type="entry name" value="EccD_transm"/>
</dbReference>
<dbReference type="Pfam" id="PF19053">
    <property type="entry name" value="EccD"/>
    <property type="match status" value="1"/>
</dbReference>
<evidence type="ECO:0000313" key="10">
    <source>
        <dbReference type="EMBL" id="RMB61256.1"/>
    </source>
</evidence>
<evidence type="ECO:0000313" key="11">
    <source>
        <dbReference type="Proteomes" id="UP000275256"/>
    </source>
</evidence>
<evidence type="ECO:0000256" key="7">
    <source>
        <dbReference type="SAM" id="MobiDB-lite"/>
    </source>
</evidence>
<keyword evidence="3" id="KW-1003">Cell membrane</keyword>
<sequence length="488" mass="50958">MRPGHLWPVGRPSHYGGPVSSTTEEDLSRVTIISQSRRVDLALPGSVSLSELLPSILRFAGIDGNTPTEAVHAWVLQRFGADPLDLYVPVRQLSIRDGETLHLRQRENAIPDAAFDDVIDAVAATTRARPSWLPRHSRTLSLALMLGLLVAMPLLVTSSVRDERGLTLALALGITAFFSFATMIAAIALARAAGERHTASCLAWASVALAGITGWFIPILISDPAAALPLAINILMAAALSLVAAAAGALAARVQAMALFAAALTAAIVVMSGSVMALMPGHDIDVAAVTMAVMAVATTFLPALSHRLAGIALPNLPASTEAMLADETPVQVDIVARAVLADRILGALLSASTTAAVLSSFLVVRQGSVWALVLVLCIGLAFSLRARAFVGLTQRIALLASGAIITILGLVALAMIAITSPLGVVGVLASVLVLGYVFAHYSAATFGRILSPTWGRWGDVLEWLSIITIIPALLGVLDLYTYFGSLFG</sequence>
<feature type="transmembrane region" description="Helical" evidence="8">
    <location>
        <begin position="396"/>
        <end position="416"/>
    </location>
</feature>
<comment type="caution">
    <text evidence="10">The sequence shown here is derived from an EMBL/GenBank/DDBJ whole genome shotgun (WGS) entry which is preliminary data.</text>
</comment>
<evidence type="ECO:0000256" key="8">
    <source>
        <dbReference type="SAM" id="Phobius"/>
    </source>
</evidence>
<feature type="transmembrane region" description="Helical" evidence="8">
    <location>
        <begin position="344"/>
        <end position="362"/>
    </location>
</feature>
<dbReference type="NCBIfam" id="TIGR03920">
    <property type="entry name" value="T7SS_EccD"/>
    <property type="match status" value="1"/>
</dbReference>
<dbReference type="Proteomes" id="UP000275256">
    <property type="component" value="Unassembled WGS sequence"/>
</dbReference>
<dbReference type="Gene3D" id="3.10.20.90">
    <property type="entry name" value="Phosphatidylinositol 3-kinase Catalytic Subunit, Chain A, domain 1"/>
    <property type="match status" value="1"/>
</dbReference>
<evidence type="ECO:0000256" key="3">
    <source>
        <dbReference type="ARBA" id="ARBA00022475"/>
    </source>
</evidence>
<keyword evidence="11" id="KW-1185">Reference proteome</keyword>
<proteinExistence type="inferred from homology"/>
<feature type="transmembrane region" description="Helical" evidence="8">
    <location>
        <begin position="258"/>
        <end position="280"/>
    </location>
</feature>
<feature type="transmembrane region" description="Helical" evidence="8">
    <location>
        <begin position="139"/>
        <end position="156"/>
    </location>
</feature>
<name>A0A3M0GVA0_9ACTN</name>
<feature type="domain" description="EccD-like transmembrane" evidence="9">
    <location>
        <begin position="138"/>
        <end position="485"/>
    </location>
</feature>
<feature type="region of interest" description="Disordered" evidence="7">
    <location>
        <begin position="1"/>
        <end position="22"/>
    </location>
</feature>
<evidence type="ECO:0000256" key="2">
    <source>
        <dbReference type="ARBA" id="ARBA00006162"/>
    </source>
</evidence>
<dbReference type="InterPro" id="IPR006707">
    <property type="entry name" value="T7SS_EccD"/>
</dbReference>
<feature type="transmembrane region" description="Helical" evidence="8">
    <location>
        <begin position="460"/>
        <end position="483"/>
    </location>
</feature>
<keyword evidence="6 8" id="KW-0472">Membrane</keyword>
<dbReference type="EMBL" id="REFW01000001">
    <property type="protein sequence ID" value="RMB61256.1"/>
    <property type="molecule type" value="Genomic_DNA"/>
</dbReference>
<feature type="transmembrane region" description="Helical" evidence="8">
    <location>
        <begin position="201"/>
        <end position="221"/>
    </location>
</feature>
<dbReference type="InterPro" id="IPR024962">
    <property type="entry name" value="YukD-like"/>
</dbReference>
<protein>
    <submittedName>
        <fullName evidence="10">Type VII secretion integral membrane protein EccD</fullName>
    </submittedName>
</protein>
<comment type="similarity">
    <text evidence="2">Belongs to the EccD/Snm4 family.</text>
</comment>
<dbReference type="AlphaFoldDB" id="A0A3M0GVA0"/>
<evidence type="ECO:0000256" key="5">
    <source>
        <dbReference type="ARBA" id="ARBA00022989"/>
    </source>
</evidence>
<dbReference type="PIRSF" id="PIRSF017804">
    <property type="entry name" value="Secretion_EccD1"/>
    <property type="match status" value="1"/>
</dbReference>
<feature type="transmembrane region" description="Helical" evidence="8">
    <location>
        <begin position="168"/>
        <end position="189"/>
    </location>
</feature>
<feature type="transmembrane region" description="Helical" evidence="8">
    <location>
        <begin position="422"/>
        <end position="439"/>
    </location>
</feature>
<accession>A0A3M0GVA0</accession>
<reference evidence="10 11" key="1">
    <citation type="submission" date="2018-10" db="EMBL/GenBank/DDBJ databases">
        <title>Tessaracoccus antarcticuss sp. nov., isolated from sediment.</title>
        <authorList>
            <person name="Zhou L.Y."/>
            <person name="Du Z.J."/>
        </authorList>
    </citation>
    <scope>NUCLEOTIDE SEQUENCE [LARGE SCALE GENOMIC DNA]</scope>
    <source>
        <strain evidence="10 11">JDX10</strain>
    </source>
</reference>
<evidence type="ECO:0000256" key="6">
    <source>
        <dbReference type="ARBA" id="ARBA00023136"/>
    </source>
</evidence>
<dbReference type="GO" id="GO:0005886">
    <property type="term" value="C:plasma membrane"/>
    <property type="evidence" value="ECO:0007669"/>
    <property type="project" value="UniProtKB-SubCell"/>
</dbReference>
<keyword evidence="4 8" id="KW-0812">Transmembrane</keyword>
<keyword evidence="5 8" id="KW-1133">Transmembrane helix</keyword>
<feature type="transmembrane region" description="Helical" evidence="8">
    <location>
        <begin position="368"/>
        <end position="384"/>
    </location>
</feature>